<dbReference type="GO" id="GO:0046961">
    <property type="term" value="F:proton-transporting ATPase activity, rotational mechanism"/>
    <property type="evidence" value="ECO:0007669"/>
    <property type="project" value="TreeGrafter"/>
</dbReference>
<comment type="subcellular location">
    <subcellularLocation>
        <location evidence="13">Cell membrane</location>
        <topology evidence="13">Single-pass membrane protein</topology>
    </subcellularLocation>
    <subcellularLocation>
        <location evidence="12">Endomembrane system</location>
        <topology evidence="12">Single-pass membrane protein</topology>
    </subcellularLocation>
</comment>
<evidence type="ECO:0000256" key="13">
    <source>
        <dbReference type="HAMAP-Rule" id="MF_01398"/>
    </source>
</evidence>
<keyword evidence="4 13" id="KW-0812">Transmembrane</keyword>
<evidence type="ECO:0000256" key="5">
    <source>
        <dbReference type="ARBA" id="ARBA00022781"/>
    </source>
</evidence>
<dbReference type="CDD" id="cd06503">
    <property type="entry name" value="ATP-synt_Fo_b"/>
    <property type="match status" value="1"/>
</dbReference>
<evidence type="ECO:0000313" key="16">
    <source>
        <dbReference type="Proteomes" id="UP000031656"/>
    </source>
</evidence>
<evidence type="ECO:0000313" key="15">
    <source>
        <dbReference type="EMBL" id="AHK72160.1"/>
    </source>
</evidence>
<keyword evidence="5 13" id="KW-0375">Hydrogen ion transport</keyword>
<keyword evidence="8 13" id="KW-0472">Membrane</keyword>
<keyword evidence="3 13" id="KW-0138">CF(0)</keyword>
<keyword evidence="7 13" id="KW-0406">Ion transport</keyword>
<comment type="similarity">
    <text evidence="1 13 14">Belongs to the ATPase B chain family.</text>
</comment>
<evidence type="ECO:0000256" key="1">
    <source>
        <dbReference type="ARBA" id="ARBA00005513"/>
    </source>
</evidence>
<evidence type="ECO:0000256" key="11">
    <source>
        <dbReference type="ARBA" id="ARBA00025614"/>
    </source>
</evidence>
<keyword evidence="13" id="KW-1003">Cell membrane</keyword>
<dbReference type="GO" id="GO:0012505">
    <property type="term" value="C:endomembrane system"/>
    <property type="evidence" value="ECO:0007669"/>
    <property type="project" value="UniProtKB-SubCell"/>
</dbReference>
<dbReference type="PANTHER" id="PTHR33445:SF2">
    <property type="entry name" value="ATP SYNTHASE SUBUNIT B', CHLOROPLASTIC"/>
    <property type="match status" value="1"/>
</dbReference>
<dbReference type="GeneID" id="56906515"/>
<sequence>MTVDWWTIGLQVINVSVLIWLLSRFFWRPICAVISRRQQEIAAQLAQVTDGQKQLEADRATVKEARSGFEQERARIVQQTQQEAQGERQAILAKAQQDAAALEAGARQSIAQEEAENQARWRSDAASLSCDIAGQLLAQTGCCRPARETLFDRLLKAIATLPDRERLSLRDGFTFATATAPSPDERQAYESALMTAVGEHPVITWAVDPALVEGFAVKTPYLTVASNWQADLVRIREGLSHAGH</sequence>
<comment type="function">
    <text evidence="10 13">F(1)F(0) ATP synthase produces ATP from ADP in the presence of a proton or sodium gradient. F-type ATPases consist of two structural domains, F(1) containing the extramembraneous catalytic core and F(0) containing the membrane proton channel, linked together by a central stalk and a peripheral stalk. During catalysis, ATP synthesis in the catalytic domain of F(1) is coupled via a rotary mechanism of the central stalk subunits to proton translocation.</text>
</comment>
<accession>A0A067Z816</accession>
<reference evidence="15 16" key="1">
    <citation type="journal article" date="2015" name="Appl. Microbiol. Biotechnol.">
        <title>The consequence of an additional NADH dehydrogenase paralog on the growth of Gluconobacter oxydans DSM3504.</title>
        <authorList>
            <person name="Kostner D."/>
            <person name="Luchterhand B."/>
            <person name="Junker A."/>
            <person name="Volland S."/>
            <person name="Daniel R."/>
            <person name="Buchs J."/>
            <person name="Liebl W."/>
            <person name="Ehrenreich A."/>
        </authorList>
    </citation>
    <scope>NUCLEOTIDE SEQUENCE [LARGE SCALE GENOMIC DNA]</scope>
    <source>
        <strain evidence="15">DSM 3504</strain>
    </source>
</reference>
<dbReference type="HAMAP" id="MF_01398">
    <property type="entry name" value="ATP_synth_b_bprime"/>
    <property type="match status" value="1"/>
</dbReference>
<evidence type="ECO:0000256" key="2">
    <source>
        <dbReference type="ARBA" id="ARBA00022448"/>
    </source>
</evidence>
<keyword evidence="6 13" id="KW-1133">Transmembrane helix</keyword>
<dbReference type="PANTHER" id="PTHR33445">
    <property type="entry name" value="ATP SYNTHASE SUBUNIT B', CHLOROPLASTIC"/>
    <property type="match status" value="1"/>
</dbReference>
<dbReference type="AlphaFoldDB" id="A0A067Z816"/>
<evidence type="ECO:0000256" key="6">
    <source>
        <dbReference type="ARBA" id="ARBA00022989"/>
    </source>
</evidence>
<dbReference type="InterPro" id="IPR002146">
    <property type="entry name" value="ATP_synth_b/b'su_bac/chlpt"/>
</dbReference>
<evidence type="ECO:0000256" key="14">
    <source>
        <dbReference type="RuleBase" id="RU003848"/>
    </source>
</evidence>
<evidence type="ECO:0000256" key="3">
    <source>
        <dbReference type="ARBA" id="ARBA00022547"/>
    </source>
</evidence>
<gene>
    <name evidence="15" type="primary">atpF3</name>
    <name evidence="13" type="synonym">atpF</name>
    <name evidence="15" type="ORF">GLS_c22890</name>
</gene>
<dbReference type="HOGENOM" id="CLU_070737_0_0_5"/>
<dbReference type="GO" id="GO:0046933">
    <property type="term" value="F:proton-transporting ATP synthase activity, rotational mechanism"/>
    <property type="evidence" value="ECO:0007669"/>
    <property type="project" value="UniProtKB-UniRule"/>
</dbReference>
<keyword evidence="9 13" id="KW-0066">ATP synthesis</keyword>
<keyword evidence="2 13" id="KW-0813">Transport</keyword>
<dbReference type="GO" id="GO:0005886">
    <property type="term" value="C:plasma membrane"/>
    <property type="evidence" value="ECO:0007669"/>
    <property type="project" value="UniProtKB-SubCell"/>
</dbReference>
<protein>
    <recommendedName>
        <fullName evidence="13">ATP synthase subunit b</fullName>
    </recommendedName>
    <alternativeName>
        <fullName evidence="13">ATP synthase F(0) sector subunit b</fullName>
    </alternativeName>
    <alternativeName>
        <fullName evidence="13">ATPase subunit I</fullName>
    </alternativeName>
    <alternativeName>
        <fullName evidence="13">F-type ATPase subunit b</fullName>
        <shortName evidence="13">F-ATPase subunit b</shortName>
    </alternativeName>
</protein>
<dbReference type="RefSeq" id="WP_041112337.1">
    <property type="nucleotide sequence ID" value="NZ_CP004373.1"/>
</dbReference>
<dbReference type="Pfam" id="PF00430">
    <property type="entry name" value="ATP-synt_B"/>
    <property type="match status" value="1"/>
</dbReference>
<dbReference type="EMBL" id="CP004373">
    <property type="protein sequence ID" value="AHK72160.1"/>
    <property type="molecule type" value="Genomic_DNA"/>
</dbReference>
<dbReference type="InterPro" id="IPR050059">
    <property type="entry name" value="ATP_synthase_B_chain"/>
</dbReference>
<dbReference type="Proteomes" id="UP000031656">
    <property type="component" value="Chromosome"/>
</dbReference>
<proteinExistence type="inferred from homology"/>
<evidence type="ECO:0000256" key="9">
    <source>
        <dbReference type="ARBA" id="ARBA00023310"/>
    </source>
</evidence>
<feature type="transmembrane region" description="Helical" evidence="13">
    <location>
        <begin position="6"/>
        <end position="27"/>
    </location>
</feature>
<organism evidence="15 16">
    <name type="scientific">Gluconobacter oxydans DSM 3504</name>
    <dbReference type="NCBI Taxonomy" id="1288313"/>
    <lineage>
        <taxon>Bacteria</taxon>
        <taxon>Pseudomonadati</taxon>
        <taxon>Pseudomonadota</taxon>
        <taxon>Alphaproteobacteria</taxon>
        <taxon>Acetobacterales</taxon>
        <taxon>Acetobacteraceae</taxon>
        <taxon>Gluconobacter</taxon>
    </lineage>
</organism>
<evidence type="ECO:0000256" key="7">
    <source>
        <dbReference type="ARBA" id="ARBA00023065"/>
    </source>
</evidence>
<evidence type="ECO:0000256" key="4">
    <source>
        <dbReference type="ARBA" id="ARBA00022692"/>
    </source>
</evidence>
<evidence type="ECO:0000256" key="10">
    <source>
        <dbReference type="ARBA" id="ARBA00025198"/>
    </source>
</evidence>
<evidence type="ECO:0000256" key="8">
    <source>
        <dbReference type="ARBA" id="ARBA00023136"/>
    </source>
</evidence>
<comment type="function">
    <text evidence="11">Component of the F(0) channel, it forms part of the peripheral stalk, linking F(1) to F(0). The b'-subunit is a diverged and duplicated form of b found in plants and photosynthetic bacteria.</text>
</comment>
<name>A0A067Z816_GLUOY</name>
<comment type="subunit">
    <text evidence="13">F-type ATPases have 2 components, F(1) - the catalytic core - and F(0) - the membrane proton channel. F(1) has five subunits: alpha(3), beta(3), gamma(1), delta(1), epsilon(1). F(0) has three main subunits: a(1), b(2) and c(10-14). The alpha and beta chains form an alternating ring which encloses part of the gamma chain. F(1) is attached to F(0) by a central stalk formed by the gamma and epsilon chains, while a peripheral stalk is formed by the delta and b chains.</text>
</comment>
<evidence type="ECO:0000256" key="12">
    <source>
        <dbReference type="ARBA" id="ARBA00037847"/>
    </source>
</evidence>
<dbReference type="GO" id="GO:0045259">
    <property type="term" value="C:proton-transporting ATP synthase complex"/>
    <property type="evidence" value="ECO:0007669"/>
    <property type="project" value="UniProtKB-KW"/>
</dbReference>
<dbReference type="KEGG" id="goy:GLS_c22890"/>